<dbReference type="EMBL" id="JACHDS010000001">
    <property type="protein sequence ID" value="MBB6173237.1"/>
    <property type="molecule type" value="Genomic_DNA"/>
</dbReference>
<proteinExistence type="predicted"/>
<dbReference type="Gene3D" id="2.40.420.20">
    <property type="match status" value="1"/>
</dbReference>
<dbReference type="Gene3D" id="2.40.50.100">
    <property type="match status" value="1"/>
</dbReference>
<dbReference type="AlphaFoldDB" id="A0A7X0D677"/>
<accession>A0A7X0D677</accession>
<feature type="region of interest" description="Disordered" evidence="1">
    <location>
        <begin position="328"/>
        <end position="358"/>
    </location>
</feature>
<feature type="region of interest" description="Disordered" evidence="1">
    <location>
        <begin position="211"/>
        <end position="244"/>
    </location>
</feature>
<comment type="caution">
    <text evidence="3">The sequence shown here is derived from an EMBL/GenBank/DDBJ whole genome shotgun (WGS) entry which is preliminary data.</text>
</comment>
<dbReference type="InterPro" id="IPR058627">
    <property type="entry name" value="MdtA-like_C"/>
</dbReference>
<evidence type="ECO:0000313" key="4">
    <source>
        <dbReference type="Proteomes" id="UP000546642"/>
    </source>
</evidence>
<dbReference type="Pfam" id="PF25967">
    <property type="entry name" value="RND-MFP_C"/>
    <property type="match status" value="1"/>
</dbReference>
<gene>
    <name evidence="3" type="ORF">HNR23_003297</name>
</gene>
<dbReference type="GO" id="GO:0015562">
    <property type="term" value="F:efflux transmembrane transporter activity"/>
    <property type="evidence" value="ECO:0007669"/>
    <property type="project" value="TreeGrafter"/>
</dbReference>
<dbReference type="GO" id="GO:1990281">
    <property type="term" value="C:efflux pump complex"/>
    <property type="evidence" value="ECO:0007669"/>
    <property type="project" value="TreeGrafter"/>
</dbReference>
<dbReference type="Proteomes" id="UP000546642">
    <property type="component" value="Unassembled WGS sequence"/>
</dbReference>
<dbReference type="PANTHER" id="PTHR30469">
    <property type="entry name" value="MULTIDRUG RESISTANCE PROTEIN MDTA"/>
    <property type="match status" value="1"/>
</dbReference>
<sequence>MKKKSIITAVVVAVILGVAGGGYLWFAQLSPGGGEDLASMEGPDGLDGGGPVPVEHGEISSKVVLDATVRADPADQVKAKRGGKVTRVWVGDDQTVDQGAPIVTLAVPREDADGQGGGDDDGGASAPATTEVTLKAPAKGKVSGLDDLETGDPVETGAVVAEITKDSYRAVAAIPPNDLYQFYDKPKEIKLKIDKGPAAEECEFIGLGEAEKGGASDAGQESGGGGDPFGDSAPDSGGDGSGAELSCRVPSDFTVFPGVKGKMSVITGKSKNALIVPLTAVRGSAEKGEVIVVGSDGSQEVREVELGVSDGTSVEVTKGLTVDDQVLDPVPLDGDFDVPSQAEDPYADEDGEFLGEGF</sequence>
<evidence type="ECO:0000256" key="1">
    <source>
        <dbReference type="SAM" id="MobiDB-lite"/>
    </source>
</evidence>
<dbReference type="RefSeq" id="WP_184076508.1">
    <property type="nucleotide sequence ID" value="NZ_JACHDS010000001.1"/>
</dbReference>
<organism evidence="3 4">
    <name type="scientific">Nocardiopsis mwathae</name>
    <dbReference type="NCBI Taxonomy" id="1472723"/>
    <lineage>
        <taxon>Bacteria</taxon>
        <taxon>Bacillati</taxon>
        <taxon>Actinomycetota</taxon>
        <taxon>Actinomycetes</taxon>
        <taxon>Streptosporangiales</taxon>
        <taxon>Nocardiopsidaceae</taxon>
        <taxon>Nocardiopsis</taxon>
    </lineage>
</organism>
<feature type="compositionally biased region" description="Acidic residues" evidence="1">
    <location>
        <begin position="345"/>
        <end position="358"/>
    </location>
</feature>
<evidence type="ECO:0000313" key="3">
    <source>
        <dbReference type="EMBL" id="MBB6173237.1"/>
    </source>
</evidence>
<evidence type="ECO:0000259" key="2">
    <source>
        <dbReference type="Pfam" id="PF25967"/>
    </source>
</evidence>
<feature type="domain" description="Multidrug resistance protein MdtA-like C-terminal permuted SH3" evidence="2">
    <location>
        <begin position="272"/>
        <end position="326"/>
    </location>
</feature>
<name>A0A7X0D677_9ACTN</name>
<reference evidence="3 4" key="1">
    <citation type="submission" date="2020-08" db="EMBL/GenBank/DDBJ databases">
        <title>Sequencing the genomes of 1000 actinobacteria strains.</title>
        <authorList>
            <person name="Klenk H.-P."/>
        </authorList>
    </citation>
    <scope>NUCLEOTIDE SEQUENCE [LARGE SCALE GENOMIC DNA]</scope>
    <source>
        <strain evidence="3 4">DSM 46659</strain>
    </source>
</reference>
<feature type="region of interest" description="Disordered" evidence="1">
    <location>
        <begin position="109"/>
        <end position="131"/>
    </location>
</feature>
<protein>
    <recommendedName>
        <fullName evidence="2">Multidrug resistance protein MdtA-like C-terminal permuted SH3 domain-containing protein</fullName>
    </recommendedName>
</protein>
<keyword evidence="4" id="KW-1185">Reference proteome</keyword>